<dbReference type="EMBL" id="CP058554">
    <property type="protein sequence ID" value="QMV72838.1"/>
    <property type="molecule type" value="Genomic_DNA"/>
</dbReference>
<feature type="signal peptide" evidence="1">
    <location>
        <begin position="1"/>
        <end position="22"/>
    </location>
</feature>
<evidence type="ECO:0000313" key="3">
    <source>
        <dbReference type="Proteomes" id="UP000515240"/>
    </source>
</evidence>
<reference evidence="2 3" key="1">
    <citation type="journal article" date="2020" name="G3 (Bethesda)">
        <title>CeMbio - The Caenorhabditis elegans Microbiome Resource.</title>
        <authorList>
            <person name="Dirksen P."/>
            <person name="Assie A."/>
            <person name="Zimmermann J."/>
            <person name="Zhang F."/>
            <person name="Tietje A.M."/>
            <person name="Marsh S.A."/>
            <person name="Felix M.A."/>
            <person name="Shapira M."/>
            <person name="Kaleta C."/>
            <person name="Schulenburg H."/>
            <person name="Samuel B."/>
        </authorList>
    </citation>
    <scope>NUCLEOTIDE SEQUENCE [LARGE SCALE GENOMIC DNA]</scope>
    <source>
        <strain evidence="2 3">BIGb0172</strain>
    </source>
</reference>
<dbReference type="SUPFAM" id="SSF81901">
    <property type="entry name" value="HCP-like"/>
    <property type="match status" value="1"/>
</dbReference>
<gene>
    <name evidence="2" type="ORF">HS961_08305</name>
</gene>
<keyword evidence="1" id="KW-0732">Signal</keyword>
<dbReference type="KEGG" id="cpis:HS961_08305"/>
<accession>A0A7G5EFR3</accession>
<keyword evidence="3" id="KW-1185">Reference proteome</keyword>
<dbReference type="Proteomes" id="UP000515240">
    <property type="component" value="Chromosome"/>
</dbReference>
<proteinExistence type="predicted"/>
<dbReference type="Gene3D" id="1.25.40.10">
    <property type="entry name" value="Tetratricopeptide repeat domain"/>
    <property type="match status" value="1"/>
</dbReference>
<sequence length="145" mass="15720">MRITPIALPLALLAVLASTGCKQIPYVPLPAPPTGIHYEPGANSAGIPRMSEAELLRQKHLAQGGDKRAAFNVYQHLRSVENDDAQARDWLILAADLGHASAQFNLAQIGIYEHDSASALYWAKRAKASGYPHEAELVQSLENPD</sequence>
<dbReference type="RefSeq" id="WP_182327247.1">
    <property type="nucleotide sequence ID" value="NZ_CP058554.1"/>
</dbReference>
<dbReference type="AlphaFoldDB" id="A0A7G5EFR3"/>
<evidence type="ECO:0000313" key="2">
    <source>
        <dbReference type="EMBL" id="QMV72838.1"/>
    </source>
</evidence>
<feature type="chain" id="PRO_5028864555" evidence="1">
    <location>
        <begin position="23"/>
        <end position="145"/>
    </location>
</feature>
<organism evidence="2 3">
    <name type="scientific">Comamonas piscis</name>
    <dbReference type="NCBI Taxonomy" id="1562974"/>
    <lineage>
        <taxon>Bacteria</taxon>
        <taxon>Pseudomonadati</taxon>
        <taxon>Pseudomonadota</taxon>
        <taxon>Betaproteobacteria</taxon>
        <taxon>Burkholderiales</taxon>
        <taxon>Comamonadaceae</taxon>
        <taxon>Comamonas</taxon>
    </lineage>
</organism>
<protein>
    <submittedName>
        <fullName evidence="2">Sel1 repeat family protein</fullName>
    </submittedName>
</protein>
<dbReference type="InterPro" id="IPR011990">
    <property type="entry name" value="TPR-like_helical_dom_sf"/>
</dbReference>
<name>A0A7G5EFR3_9BURK</name>
<dbReference type="PROSITE" id="PS51257">
    <property type="entry name" value="PROKAR_LIPOPROTEIN"/>
    <property type="match status" value="1"/>
</dbReference>
<evidence type="ECO:0000256" key="1">
    <source>
        <dbReference type="SAM" id="SignalP"/>
    </source>
</evidence>